<keyword evidence="3" id="KW-1185">Reference proteome</keyword>
<proteinExistence type="predicted"/>
<accession>A0A1E3NEI1</accession>
<feature type="compositionally biased region" description="Basic and acidic residues" evidence="1">
    <location>
        <begin position="1"/>
        <end position="18"/>
    </location>
</feature>
<organism evidence="2 3">
    <name type="scientific">Pichia membranifaciens NRRL Y-2026</name>
    <dbReference type="NCBI Taxonomy" id="763406"/>
    <lineage>
        <taxon>Eukaryota</taxon>
        <taxon>Fungi</taxon>
        <taxon>Dikarya</taxon>
        <taxon>Ascomycota</taxon>
        <taxon>Saccharomycotina</taxon>
        <taxon>Pichiomycetes</taxon>
        <taxon>Pichiales</taxon>
        <taxon>Pichiaceae</taxon>
        <taxon>Pichia</taxon>
    </lineage>
</organism>
<dbReference type="Proteomes" id="UP000094455">
    <property type="component" value="Unassembled WGS sequence"/>
</dbReference>
<protein>
    <submittedName>
        <fullName evidence="2">Uncharacterized protein</fullName>
    </submittedName>
</protein>
<dbReference type="EMBL" id="KV454006">
    <property type="protein sequence ID" value="ODQ44540.1"/>
    <property type="molecule type" value="Genomic_DNA"/>
</dbReference>
<feature type="region of interest" description="Disordered" evidence="1">
    <location>
        <begin position="1"/>
        <end position="52"/>
    </location>
</feature>
<dbReference type="GeneID" id="30178235"/>
<dbReference type="RefSeq" id="XP_019015653.1">
    <property type="nucleotide sequence ID" value="XM_019161548.1"/>
</dbReference>
<evidence type="ECO:0000313" key="2">
    <source>
        <dbReference type="EMBL" id="ODQ44540.1"/>
    </source>
</evidence>
<gene>
    <name evidence="2" type="ORF">PICMEDRAFT_173319</name>
</gene>
<evidence type="ECO:0000313" key="3">
    <source>
        <dbReference type="Proteomes" id="UP000094455"/>
    </source>
</evidence>
<evidence type="ECO:0000256" key="1">
    <source>
        <dbReference type="SAM" id="MobiDB-lite"/>
    </source>
</evidence>
<reference evidence="2 3" key="1">
    <citation type="journal article" date="2016" name="Proc. Natl. Acad. Sci. U.S.A.">
        <title>Comparative genomics of biotechnologically important yeasts.</title>
        <authorList>
            <person name="Riley R."/>
            <person name="Haridas S."/>
            <person name="Wolfe K.H."/>
            <person name="Lopes M.R."/>
            <person name="Hittinger C.T."/>
            <person name="Goeker M."/>
            <person name="Salamov A.A."/>
            <person name="Wisecaver J.H."/>
            <person name="Long T.M."/>
            <person name="Calvey C.H."/>
            <person name="Aerts A.L."/>
            <person name="Barry K.W."/>
            <person name="Choi C."/>
            <person name="Clum A."/>
            <person name="Coughlan A.Y."/>
            <person name="Deshpande S."/>
            <person name="Douglass A.P."/>
            <person name="Hanson S.J."/>
            <person name="Klenk H.-P."/>
            <person name="LaButti K.M."/>
            <person name="Lapidus A."/>
            <person name="Lindquist E.A."/>
            <person name="Lipzen A.M."/>
            <person name="Meier-Kolthoff J.P."/>
            <person name="Ohm R.A."/>
            <person name="Otillar R.P."/>
            <person name="Pangilinan J.L."/>
            <person name="Peng Y."/>
            <person name="Rokas A."/>
            <person name="Rosa C.A."/>
            <person name="Scheuner C."/>
            <person name="Sibirny A.A."/>
            <person name="Slot J.C."/>
            <person name="Stielow J.B."/>
            <person name="Sun H."/>
            <person name="Kurtzman C.P."/>
            <person name="Blackwell M."/>
            <person name="Grigoriev I.V."/>
            <person name="Jeffries T.W."/>
        </authorList>
    </citation>
    <scope>NUCLEOTIDE SEQUENCE [LARGE SCALE GENOMIC DNA]</scope>
    <source>
        <strain evidence="2 3">NRRL Y-2026</strain>
    </source>
</reference>
<name>A0A1E3NEI1_9ASCO</name>
<sequence length="142" mass="15738">MPPGLEQRRKGTHREGNRHSPAGRRRSPVKRAQAAEWTAGATGPLGQGVQGWPAGVTGGRCRQWQHGGTHARKSVISEEENFFLLFSSFSQIRLLSMVFRGFPHGFSCIVERIVFIELIWISIASRGASAAIRKRDWSADNA</sequence>
<dbReference type="AlphaFoldDB" id="A0A1E3NEI1"/>